<dbReference type="SMART" id="SM00257">
    <property type="entry name" value="LysM"/>
    <property type="match status" value="1"/>
</dbReference>
<dbReference type="SUPFAM" id="SSF54106">
    <property type="entry name" value="LysM domain"/>
    <property type="match status" value="1"/>
</dbReference>
<feature type="transmembrane region" description="Helical" evidence="2">
    <location>
        <begin position="58"/>
        <end position="79"/>
    </location>
</feature>
<dbReference type="Proteomes" id="UP001518925">
    <property type="component" value="Unassembled WGS sequence"/>
</dbReference>
<evidence type="ECO:0000259" key="3">
    <source>
        <dbReference type="PROSITE" id="PS51782"/>
    </source>
</evidence>
<feature type="region of interest" description="Disordered" evidence="1">
    <location>
        <begin position="1"/>
        <end position="31"/>
    </location>
</feature>
<accession>A0ABS2DQ53</accession>
<keyword evidence="2" id="KW-1133">Transmembrane helix</keyword>
<dbReference type="InterPro" id="IPR036779">
    <property type="entry name" value="LysM_dom_sf"/>
</dbReference>
<dbReference type="Pfam" id="PF01476">
    <property type="entry name" value="LysM"/>
    <property type="match status" value="1"/>
</dbReference>
<comment type="caution">
    <text evidence="4">The sequence shown here is derived from an EMBL/GenBank/DDBJ whole genome shotgun (WGS) entry which is preliminary data.</text>
</comment>
<keyword evidence="5" id="KW-1185">Reference proteome</keyword>
<dbReference type="InterPro" id="IPR018392">
    <property type="entry name" value="LysM"/>
</dbReference>
<feature type="domain" description="LysM" evidence="3">
    <location>
        <begin position="134"/>
        <end position="180"/>
    </location>
</feature>
<evidence type="ECO:0000256" key="1">
    <source>
        <dbReference type="SAM" id="MobiDB-lite"/>
    </source>
</evidence>
<dbReference type="PROSITE" id="PS51782">
    <property type="entry name" value="LYSM"/>
    <property type="match status" value="1"/>
</dbReference>
<dbReference type="RefSeq" id="WP_204205380.1">
    <property type="nucleotide sequence ID" value="NZ_JAFELM010000045.1"/>
</dbReference>
<name>A0ABS2DQ53_9BACI</name>
<evidence type="ECO:0000313" key="4">
    <source>
        <dbReference type="EMBL" id="MBM6619903.1"/>
    </source>
</evidence>
<protein>
    <submittedName>
        <fullName evidence="4">LysM peptidoglycan-binding domain-containing protein</fullName>
    </submittedName>
</protein>
<evidence type="ECO:0000313" key="5">
    <source>
        <dbReference type="Proteomes" id="UP001518925"/>
    </source>
</evidence>
<keyword evidence="2" id="KW-0472">Membrane</keyword>
<gene>
    <name evidence="4" type="ORF">JR050_19755</name>
</gene>
<sequence>MSNPRDPNDQANQLREKMKTKINPKASSQDVLALPPRSKVHNVRDEKKKTKVKFKYPLVRFLAFLFVLLPVAILVYTFYLSSELQEKKQLPKKREQSPYKEEISINLNNDETIIHSQGYEEESSAVNEEEYKILFHTVQAEETLYTISQHYYNSREGEALIKEWNDLDTNEVTNGQVLKIPLK</sequence>
<evidence type="ECO:0000256" key="2">
    <source>
        <dbReference type="SAM" id="Phobius"/>
    </source>
</evidence>
<proteinExistence type="predicted"/>
<dbReference type="Gene3D" id="3.10.350.10">
    <property type="entry name" value="LysM domain"/>
    <property type="match status" value="1"/>
</dbReference>
<feature type="compositionally biased region" description="Polar residues" evidence="1">
    <location>
        <begin position="1"/>
        <end position="13"/>
    </location>
</feature>
<keyword evidence="2" id="KW-0812">Transmembrane</keyword>
<dbReference type="EMBL" id="JAFELM010000045">
    <property type="protein sequence ID" value="MBM6619903.1"/>
    <property type="molecule type" value="Genomic_DNA"/>
</dbReference>
<dbReference type="CDD" id="cd00118">
    <property type="entry name" value="LysM"/>
    <property type="match status" value="1"/>
</dbReference>
<reference evidence="4 5" key="1">
    <citation type="submission" date="2021-02" db="EMBL/GenBank/DDBJ databases">
        <title>Bacillus sp. RD4P76, an endophyte from a halophyte.</title>
        <authorList>
            <person name="Sun J.-Q."/>
        </authorList>
    </citation>
    <scope>NUCLEOTIDE SEQUENCE [LARGE SCALE GENOMIC DNA]</scope>
    <source>
        <strain evidence="4 5">RD4P76</strain>
    </source>
</reference>
<organism evidence="4 5">
    <name type="scientific">Bacillus suaedaesalsae</name>
    <dbReference type="NCBI Taxonomy" id="2810349"/>
    <lineage>
        <taxon>Bacteria</taxon>
        <taxon>Bacillati</taxon>
        <taxon>Bacillota</taxon>
        <taxon>Bacilli</taxon>
        <taxon>Bacillales</taxon>
        <taxon>Bacillaceae</taxon>
        <taxon>Bacillus</taxon>
    </lineage>
</organism>